<keyword evidence="2" id="KW-0805">Transcription regulation</keyword>
<dbReference type="PANTHER" id="PTHR31719">
    <property type="entry name" value="NAC TRANSCRIPTION FACTOR 56"/>
    <property type="match status" value="1"/>
</dbReference>
<dbReference type="GO" id="GO:0005634">
    <property type="term" value="C:nucleus"/>
    <property type="evidence" value="ECO:0007669"/>
    <property type="project" value="UniProtKB-SubCell"/>
</dbReference>
<dbReference type="AlphaFoldDB" id="M7Z846"/>
<protein>
    <submittedName>
        <fullName evidence="7">NAC domain-containing protein 48</fullName>
    </submittedName>
</protein>
<proteinExistence type="predicted"/>
<keyword evidence="5" id="KW-0539">Nucleus</keyword>
<evidence type="ECO:0000256" key="3">
    <source>
        <dbReference type="ARBA" id="ARBA00023125"/>
    </source>
</evidence>
<dbReference type="InterPro" id="IPR036093">
    <property type="entry name" value="NAC_dom_sf"/>
</dbReference>
<comment type="subcellular location">
    <subcellularLocation>
        <location evidence="1">Nucleus</location>
    </subcellularLocation>
</comment>
<evidence type="ECO:0000256" key="6">
    <source>
        <dbReference type="SAM" id="MobiDB-lite"/>
    </source>
</evidence>
<evidence type="ECO:0000256" key="1">
    <source>
        <dbReference type="ARBA" id="ARBA00004123"/>
    </source>
</evidence>
<name>M7Z846_TRIUA</name>
<dbReference type="STRING" id="4572.M7Z846"/>
<dbReference type="EMBL" id="KD121364">
    <property type="protein sequence ID" value="EMS59383.1"/>
    <property type="molecule type" value="Genomic_DNA"/>
</dbReference>
<evidence type="ECO:0000256" key="4">
    <source>
        <dbReference type="ARBA" id="ARBA00023163"/>
    </source>
</evidence>
<evidence type="ECO:0000256" key="5">
    <source>
        <dbReference type="ARBA" id="ARBA00023242"/>
    </source>
</evidence>
<sequence>MSGGGGGGSAATQGQQDLQLPPGFRFHPTDEELVMHYLCRRCAGLPISVPIIAEVDLYKFDPWQLPSTSSMPRRSMHACMPRNGAVRREGVPLAIKKALVFYAGKAPKGDKTNWIMHEYRLADVDRSARKKNSLRLDDWVLCRIYNKKGASERPGADAVASATSLYLYIWCRRAALQHPTPLSSGAQLHIPSTPRLGFLHGYGGEPAQVSELGCRAQRCAAARRTSTAPRRTRSMAARECRETGAYQEVNHDLAKKVMNTPNSRHSGSIASHDGTSGTLDLKSHMRSCGARHAPIGPKQQKLRLRKVDDGNANLENIIFDQDVARKELPLMICVHEYPLSMVDHLGFRIFVQHDNQCLEW</sequence>
<keyword evidence="4" id="KW-0804">Transcription</keyword>
<organism evidence="7">
    <name type="scientific">Triticum urartu</name>
    <name type="common">Red wild einkorn</name>
    <name type="synonym">Crithodium urartu</name>
    <dbReference type="NCBI Taxonomy" id="4572"/>
    <lineage>
        <taxon>Eukaryota</taxon>
        <taxon>Viridiplantae</taxon>
        <taxon>Streptophyta</taxon>
        <taxon>Embryophyta</taxon>
        <taxon>Tracheophyta</taxon>
        <taxon>Spermatophyta</taxon>
        <taxon>Magnoliopsida</taxon>
        <taxon>Liliopsida</taxon>
        <taxon>Poales</taxon>
        <taxon>Poaceae</taxon>
        <taxon>BOP clade</taxon>
        <taxon>Pooideae</taxon>
        <taxon>Triticodae</taxon>
        <taxon>Triticeae</taxon>
        <taxon>Triticinae</taxon>
        <taxon>Triticum</taxon>
    </lineage>
</organism>
<evidence type="ECO:0000313" key="7">
    <source>
        <dbReference type="EMBL" id="EMS59383.1"/>
    </source>
</evidence>
<dbReference type="GO" id="GO:0006355">
    <property type="term" value="P:regulation of DNA-templated transcription"/>
    <property type="evidence" value="ECO:0007669"/>
    <property type="project" value="InterPro"/>
</dbReference>
<dbReference type="PROSITE" id="PS51005">
    <property type="entry name" value="NAC"/>
    <property type="match status" value="1"/>
</dbReference>
<keyword evidence="3" id="KW-0238">DNA-binding</keyword>
<dbReference type="eggNOG" id="ENOG502QVRF">
    <property type="taxonomic scope" value="Eukaryota"/>
</dbReference>
<dbReference type="PANTHER" id="PTHR31719:SF183">
    <property type="entry name" value="NAC DOMAIN-CONTAINING PROTEIN 2"/>
    <property type="match status" value="1"/>
</dbReference>
<gene>
    <name evidence="7" type="ORF">TRIUR3_32750</name>
</gene>
<feature type="region of interest" description="Disordered" evidence="6">
    <location>
        <begin position="1"/>
        <end position="22"/>
    </location>
</feature>
<reference evidence="7" key="1">
    <citation type="journal article" date="2013" name="Nature">
        <title>Draft genome of the wheat A-genome progenitor Triticum urartu.</title>
        <authorList>
            <person name="Ling H.Q."/>
            <person name="Zhao S."/>
            <person name="Liu D."/>
            <person name="Wang J."/>
            <person name="Sun H."/>
            <person name="Zhang C."/>
            <person name="Fan H."/>
            <person name="Li D."/>
            <person name="Dong L."/>
            <person name="Tao Y."/>
            <person name="Gao C."/>
            <person name="Wu H."/>
            <person name="Li Y."/>
            <person name="Cui Y."/>
            <person name="Guo X."/>
            <person name="Zheng S."/>
            <person name="Wang B."/>
            <person name="Yu K."/>
            <person name="Liang Q."/>
            <person name="Yang W."/>
            <person name="Lou X."/>
            <person name="Chen J."/>
            <person name="Feng M."/>
            <person name="Jian J."/>
            <person name="Zhang X."/>
            <person name="Luo G."/>
            <person name="Jiang Y."/>
            <person name="Liu J."/>
            <person name="Wang Z."/>
            <person name="Sha Y."/>
            <person name="Zhang B."/>
            <person name="Wu H."/>
            <person name="Tang D."/>
            <person name="Shen Q."/>
            <person name="Xue P."/>
            <person name="Zou S."/>
            <person name="Wang X."/>
            <person name="Liu X."/>
            <person name="Wang F."/>
            <person name="Yang Y."/>
            <person name="An X."/>
            <person name="Dong Z."/>
            <person name="Zhang K."/>
            <person name="Zhang X."/>
            <person name="Luo M.C."/>
            <person name="Dvorak J."/>
            <person name="Tong Y."/>
            <person name="Wang J."/>
            <person name="Yang H."/>
            <person name="Li Z."/>
            <person name="Wang D."/>
            <person name="Zhang A."/>
            <person name="Wang J."/>
        </authorList>
    </citation>
    <scope>NUCLEOTIDE SEQUENCE</scope>
</reference>
<accession>M7Z846</accession>
<dbReference type="Gene3D" id="2.170.150.80">
    <property type="entry name" value="NAC domain"/>
    <property type="match status" value="2"/>
</dbReference>
<dbReference type="SUPFAM" id="SSF101941">
    <property type="entry name" value="NAC domain"/>
    <property type="match status" value="1"/>
</dbReference>
<evidence type="ECO:0000256" key="2">
    <source>
        <dbReference type="ARBA" id="ARBA00023015"/>
    </source>
</evidence>
<dbReference type="GO" id="GO:0003677">
    <property type="term" value="F:DNA binding"/>
    <property type="evidence" value="ECO:0007669"/>
    <property type="project" value="UniProtKB-KW"/>
</dbReference>
<dbReference type="InterPro" id="IPR003441">
    <property type="entry name" value="NAC-dom"/>
</dbReference>
<dbReference type="Pfam" id="PF02365">
    <property type="entry name" value="NAM"/>
    <property type="match status" value="2"/>
</dbReference>
<dbReference type="OMA" id="HACMPRN"/>